<name>A0A4R1M0Z0_9SPHI</name>
<dbReference type="PANTHER" id="PTHR43736:SF4">
    <property type="entry name" value="SLR1690 PROTEIN"/>
    <property type="match status" value="1"/>
</dbReference>
<evidence type="ECO:0000259" key="1">
    <source>
        <dbReference type="PROSITE" id="PS51462"/>
    </source>
</evidence>
<feature type="domain" description="Nudix hydrolase" evidence="1">
    <location>
        <begin position="20"/>
        <end position="172"/>
    </location>
</feature>
<dbReference type="SUPFAM" id="SSF46785">
    <property type="entry name" value="Winged helix' DNA-binding domain"/>
    <property type="match status" value="1"/>
</dbReference>
<dbReference type="Pfam" id="PF00293">
    <property type="entry name" value="NUDIX"/>
    <property type="match status" value="1"/>
</dbReference>
<organism evidence="2 3">
    <name type="scientific">Albibacterium bauzanense</name>
    <dbReference type="NCBI Taxonomy" id="653929"/>
    <lineage>
        <taxon>Bacteria</taxon>
        <taxon>Pseudomonadati</taxon>
        <taxon>Bacteroidota</taxon>
        <taxon>Sphingobacteriia</taxon>
        <taxon>Sphingobacteriales</taxon>
        <taxon>Sphingobacteriaceae</taxon>
        <taxon>Albibacterium</taxon>
    </lineage>
</organism>
<comment type="caution">
    <text evidence="2">The sequence shown here is derived from an EMBL/GenBank/DDBJ whole genome shotgun (WGS) entry which is preliminary data.</text>
</comment>
<proteinExistence type="predicted"/>
<dbReference type="CDD" id="cd18873">
    <property type="entry name" value="NUDIX_NadM_like"/>
    <property type="match status" value="1"/>
</dbReference>
<dbReference type="InterPro" id="IPR036390">
    <property type="entry name" value="WH_DNA-bd_sf"/>
</dbReference>
<dbReference type="InterPro" id="IPR015797">
    <property type="entry name" value="NUDIX_hydrolase-like_dom_sf"/>
</dbReference>
<dbReference type="Gene3D" id="3.90.79.10">
    <property type="entry name" value="Nucleoside Triphosphate Pyrophosphohydrolase"/>
    <property type="match status" value="1"/>
</dbReference>
<dbReference type="EMBL" id="SMGO01000001">
    <property type="protein sequence ID" value="TCK84967.1"/>
    <property type="molecule type" value="Genomic_DNA"/>
</dbReference>
<reference evidence="2 3" key="1">
    <citation type="submission" date="2019-03" db="EMBL/GenBank/DDBJ databases">
        <title>Genomic Encyclopedia of Archaeal and Bacterial Type Strains, Phase II (KMG-II): from individual species to whole genera.</title>
        <authorList>
            <person name="Goeker M."/>
        </authorList>
    </citation>
    <scope>NUCLEOTIDE SEQUENCE [LARGE SCALE GENOMIC DNA]</scope>
    <source>
        <strain evidence="2 3">DSM 22554</strain>
    </source>
</reference>
<accession>A0A4R1M0Z0</accession>
<dbReference type="InterPro" id="IPR054105">
    <property type="entry name" value="WHD_NrtR"/>
</dbReference>
<dbReference type="InterPro" id="IPR000086">
    <property type="entry name" value="NUDIX_hydrolase_dom"/>
</dbReference>
<dbReference type="SUPFAM" id="SSF55811">
    <property type="entry name" value="Nudix"/>
    <property type="match status" value="1"/>
</dbReference>
<dbReference type="Pfam" id="PF21906">
    <property type="entry name" value="WHD_NrtR"/>
    <property type="match status" value="1"/>
</dbReference>
<protein>
    <submittedName>
        <fullName evidence="2">NUDIX domain-containing protein</fullName>
    </submittedName>
</protein>
<evidence type="ECO:0000313" key="3">
    <source>
        <dbReference type="Proteomes" id="UP000294616"/>
    </source>
</evidence>
<keyword evidence="3" id="KW-1185">Reference proteome</keyword>
<evidence type="ECO:0000313" key="2">
    <source>
        <dbReference type="EMBL" id="TCK84967.1"/>
    </source>
</evidence>
<dbReference type="Proteomes" id="UP000294616">
    <property type="component" value="Unassembled WGS sequence"/>
</dbReference>
<dbReference type="AlphaFoldDB" id="A0A4R1M0Z0"/>
<dbReference type="InterPro" id="IPR036388">
    <property type="entry name" value="WH-like_DNA-bd_sf"/>
</dbReference>
<dbReference type="Gene3D" id="1.10.10.10">
    <property type="entry name" value="Winged helix-like DNA-binding domain superfamily/Winged helix DNA-binding domain"/>
    <property type="match status" value="1"/>
</dbReference>
<dbReference type="OrthoDB" id="9786141at2"/>
<sequence>MAKDNEIISLKNVIEDNLPSISIDIAIFGFHENHLRILLLKNKDKESWTLPGGFIGKEESLEEAANRLLFSRTGLNNIFLQQFHAFGDPERTRINKRAELLKEQYAKDQYAQEFIEWVLGRFITIGFYALVEFTEVEPKHDIFTIECRWHDVQDLPLLVSDHQSIIETALKTLRQQLNYQPIGLSLLPHEFTMPELQRLYETLLGKTLDRRNFQRKMLSYKILERLPTKRKGGAYKAPYLYRFDKESYEEALQNGLKDLW</sequence>
<dbReference type="PROSITE" id="PS51462">
    <property type="entry name" value="NUDIX"/>
    <property type="match status" value="1"/>
</dbReference>
<gene>
    <name evidence="2" type="ORF">C8N28_0263</name>
</gene>
<dbReference type="PANTHER" id="PTHR43736">
    <property type="entry name" value="ADP-RIBOSE PYROPHOSPHATASE"/>
    <property type="match status" value="1"/>
</dbReference>
<dbReference type="RefSeq" id="WP_132220783.1">
    <property type="nucleotide sequence ID" value="NZ_SMGO01000001.1"/>
</dbReference>